<dbReference type="AlphaFoldDB" id="A0A2P8GLW6"/>
<dbReference type="CDD" id="cd00161">
    <property type="entry name" value="beta-trefoil_Ricin-like"/>
    <property type="match status" value="1"/>
</dbReference>
<keyword evidence="1" id="KW-0732">Signal</keyword>
<proteinExistence type="predicted"/>
<dbReference type="Gene3D" id="2.80.10.50">
    <property type="match status" value="1"/>
</dbReference>
<dbReference type="InterPro" id="IPR035992">
    <property type="entry name" value="Ricin_B-like_lectins"/>
</dbReference>
<feature type="chain" id="PRO_5015166051" evidence="1">
    <location>
        <begin position="23"/>
        <end position="166"/>
    </location>
</feature>
<reference evidence="3 4" key="1">
    <citation type="submission" date="2018-03" db="EMBL/GenBank/DDBJ databases">
        <title>Genomic Encyclopedia of Archaeal and Bacterial Type Strains, Phase II (KMG-II): from individual species to whole genera.</title>
        <authorList>
            <person name="Goeker M."/>
        </authorList>
    </citation>
    <scope>NUCLEOTIDE SEQUENCE [LARGE SCALE GENOMIC DNA]</scope>
    <source>
        <strain evidence="3 4">DSM 18107</strain>
    </source>
</reference>
<comment type="caution">
    <text evidence="3">The sequence shown here is derived from an EMBL/GenBank/DDBJ whole genome shotgun (WGS) entry which is preliminary data.</text>
</comment>
<dbReference type="OrthoDB" id="2285436at2"/>
<evidence type="ECO:0000313" key="4">
    <source>
        <dbReference type="Proteomes" id="UP000240978"/>
    </source>
</evidence>
<name>A0A2P8GLW6_9BACT</name>
<keyword evidence="3" id="KW-0430">Lectin</keyword>
<dbReference type="RefSeq" id="WP_106601204.1">
    <property type="nucleotide sequence ID" value="NZ_PYGK01000002.1"/>
</dbReference>
<evidence type="ECO:0000313" key="3">
    <source>
        <dbReference type="EMBL" id="PSL34953.1"/>
    </source>
</evidence>
<evidence type="ECO:0000259" key="2">
    <source>
        <dbReference type="Pfam" id="PF14200"/>
    </source>
</evidence>
<accession>A0A2P8GLW6</accession>
<feature type="domain" description="Ricin B lectin" evidence="2">
    <location>
        <begin position="23"/>
        <end position="87"/>
    </location>
</feature>
<evidence type="ECO:0000256" key="1">
    <source>
        <dbReference type="SAM" id="SignalP"/>
    </source>
</evidence>
<dbReference type="GO" id="GO:0030246">
    <property type="term" value="F:carbohydrate binding"/>
    <property type="evidence" value="ECO:0007669"/>
    <property type="project" value="UniProtKB-KW"/>
</dbReference>
<protein>
    <submittedName>
        <fullName evidence="3">Ricin-type beta-trefoil lectin protein</fullName>
    </submittedName>
</protein>
<dbReference type="Pfam" id="PF14200">
    <property type="entry name" value="RicinB_lectin_2"/>
    <property type="match status" value="1"/>
</dbReference>
<dbReference type="SUPFAM" id="SSF50370">
    <property type="entry name" value="Ricin B-like lectins"/>
    <property type="match status" value="1"/>
</dbReference>
<keyword evidence="4" id="KW-1185">Reference proteome</keyword>
<gene>
    <name evidence="3" type="ORF">CLV42_102527</name>
</gene>
<feature type="signal peptide" evidence="1">
    <location>
        <begin position="1"/>
        <end position="22"/>
    </location>
</feature>
<sequence length="166" mass="18595">MKKHKVMLAAVVMTFASATVFAQIKENSYAIVNVVTGKVLRIKDANGQDGTPIVSYSPVNWKCVTWDFQETKDGAYRLKNLFSEKTLGPSPDGKTLEEQSVANGSEEQLYEFIPAGNNTFFIKQRKKGLFVTPADENGTIDEPVVLQARKNGDIQKWKLREQHPTM</sequence>
<organism evidence="3 4">
    <name type="scientific">Chitinophaga ginsengisoli</name>
    <dbReference type="NCBI Taxonomy" id="363837"/>
    <lineage>
        <taxon>Bacteria</taxon>
        <taxon>Pseudomonadati</taxon>
        <taxon>Bacteroidota</taxon>
        <taxon>Chitinophagia</taxon>
        <taxon>Chitinophagales</taxon>
        <taxon>Chitinophagaceae</taxon>
        <taxon>Chitinophaga</taxon>
    </lineage>
</organism>
<dbReference type="EMBL" id="PYGK01000002">
    <property type="protein sequence ID" value="PSL34953.1"/>
    <property type="molecule type" value="Genomic_DNA"/>
</dbReference>
<dbReference type="InterPro" id="IPR000772">
    <property type="entry name" value="Ricin_B_lectin"/>
</dbReference>
<dbReference type="Proteomes" id="UP000240978">
    <property type="component" value="Unassembled WGS sequence"/>
</dbReference>